<dbReference type="GO" id="GO:0003677">
    <property type="term" value="F:DNA binding"/>
    <property type="evidence" value="ECO:0007669"/>
    <property type="project" value="UniProtKB-KW"/>
</dbReference>
<accession>A0A7Y9J3U4</accession>
<dbReference type="GO" id="GO:0006950">
    <property type="term" value="P:response to stress"/>
    <property type="evidence" value="ECO:0007669"/>
    <property type="project" value="TreeGrafter"/>
</dbReference>
<dbReference type="InterPro" id="IPR036388">
    <property type="entry name" value="WH-like_DNA-bd_sf"/>
</dbReference>
<dbReference type="EMBL" id="JACCBN010000001">
    <property type="protein sequence ID" value="NYD34433.1"/>
    <property type="molecule type" value="Genomic_DNA"/>
</dbReference>
<evidence type="ECO:0000313" key="3">
    <source>
        <dbReference type="Proteomes" id="UP000535890"/>
    </source>
</evidence>
<dbReference type="PROSITE" id="PS50995">
    <property type="entry name" value="HTH_MARR_2"/>
    <property type="match status" value="1"/>
</dbReference>
<dbReference type="InterPro" id="IPR000835">
    <property type="entry name" value="HTH_MarR-typ"/>
</dbReference>
<dbReference type="InterPro" id="IPR039422">
    <property type="entry name" value="MarR/SlyA-like"/>
</dbReference>
<dbReference type="PANTHER" id="PTHR33164">
    <property type="entry name" value="TRANSCRIPTIONAL REGULATOR, MARR FAMILY"/>
    <property type="match status" value="1"/>
</dbReference>
<evidence type="ECO:0000259" key="1">
    <source>
        <dbReference type="PROSITE" id="PS50995"/>
    </source>
</evidence>
<keyword evidence="3" id="KW-1185">Reference proteome</keyword>
<dbReference type="Proteomes" id="UP000535890">
    <property type="component" value="Unassembled WGS sequence"/>
</dbReference>
<protein>
    <submittedName>
        <fullName evidence="2">DNA-binding MarR family transcriptional regulator</fullName>
    </submittedName>
</protein>
<organism evidence="2 3">
    <name type="scientific">Actinomycetospora corticicola</name>
    <dbReference type="NCBI Taxonomy" id="663602"/>
    <lineage>
        <taxon>Bacteria</taxon>
        <taxon>Bacillati</taxon>
        <taxon>Actinomycetota</taxon>
        <taxon>Actinomycetes</taxon>
        <taxon>Pseudonocardiales</taxon>
        <taxon>Pseudonocardiaceae</taxon>
        <taxon>Actinomycetospora</taxon>
    </lineage>
</organism>
<sequence length="151" mass="16330">MDPEAEIARFDPMTFAVRDLIGASQDLVVRMARAMQMNVTDMTAVHLLSEHGPMGAAELADRLGIRSASATVLVDRLEAAGHVERTPHPTDRRRVTLTATAGAQAHALAVWLPGLRLVDEVGRSLSPEEAVVVRAFLERLTAAMDRAGRPD</sequence>
<evidence type="ECO:0000313" key="2">
    <source>
        <dbReference type="EMBL" id="NYD34433.1"/>
    </source>
</evidence>
<dbReference type="GO" id="GO:0003700">
    <property type="term" value="F:DNA-binding transcription factor activity"/>
    <property type="evidence" value="ECO:0007669"/>
    <property type="project" value="InterPro"/>
</dbReference>
<comment type="caution">
    <text evidence="2">The sequence shown here is derived from an EMBL/GenBank/DDBJ whole genome shotgun (WGS) entry which is preliminary data.</text>
</comment>
<dbReference type="Gene3D" id="1.10.10.10">
    <property type="entry name" value="Winged helix-like DNA-binding domain superfamily/Winged helix DNA-binding domain"/>
    <property type="match status" value="1"/>
</dbReference>
<gene>
    <name evidence="2" type="ORF">BJ983_000535</name>
</gene>
<dbReference type="SUPFAM" id="SSF46785">
    <property type="entry name" value="Winged helix' DNA-binding domain"/>
    <property type="match status" value="1"/>
</dbReference>
<proteinExistence type="predicted"/>
<dbReference type="PANTHER" id="PTHR33164:SF106">
    <property type="entry name" value="TRANSCRIPTIONAL REGULATORY PROTEIN"/>
    <property type="match status" value="1"/>
</dbReference>
<keyword evidence="2" id="KW-0238">DNA-binding</keyword>
<dbReference type="AlphaFoldDB" id="A0A7Y9J3U4"/>
<dbReference type="Pfam" id="PF01047">
    <property type="entry name" value="MarR"/>
    <property type="match status" value="1"/>
</dbReference>
<dbReference type="PRINTS" id="PR00598">
    <property type="entry name" value="HTHMARR"/>
</dbReference>
<reference evidence="2 3" key="1">
    <citation type="submission" date="2020-07" db="EMBL/GenBank/DDBJ databases">
        <title>Sequencing the genomes of 1000 actinobacteria strains.</title>
        <authorList>
            <person name="Klenk H.-P."/>
        </authorList>
    </citation>
    <scope>NUCLEOTIDE SEQUENCE [LARGE SCALE GENOMIC DNA]</scope>
    <source>
        <strain evidence="2 3">DSM 45772</strain>
    </source>
</reference>
<name>A0A7Y9J3U4_9PSEU</name>
<feature type="domain" description="HTH marR-type" evidence="1">
    <location>
        <begin position="13"/>
        <end position="142"/>
    </location>
</feature>
<dbReference type="SMART" id="SM00347">
    <property type="entry name" value="HTH_MARR"/>
    <property type="match status" value="1"/>
</dbReference>
<dbReference type="InterPro" id="IPR036390">
    <property type="entry name" value="WH_DNA-bd_sf"/>
</dbReference>
<dbReference type="RefSeq" id="WP_218890069.1">
    <property type="nucleotide sequence ID" value="NZ_BAABHP010000026.1"/>
</dbReference>